<dbReference type="AlphaFoldDB" id="A0A2J6Q9A3"/>
<evidence type="ECO:0000313" key="2">
    <source>
        <dbReference type="Proteomes" id="UP000235672"/>
    </source>
</evidence>
<name>A0A2J6Q9A3_9HELO</name>
<reference evidence="1 2" key="1">
    <citation type="submission" date="2016-05" db="EMBL/GenBank/DDBJ databases">
        <title>A degradative enzymes factory behind the ericoid mycorrhizal symbiosis.</title>
        <authorList>
            <consortium name="DOE Joint Genome Institute"/>
            <person name="Martino E."/>
            <person name="Morin E."/>
            <person name="Grelet G."/>
            <person name="Kuo A."/>
            <person name="Kohler A."/>
            <person name="Daghino S."/>
            <person name="Barry K."/>
            <person name="Choi C."/>
            <person name="Cichocki N."/>
            <person name="Clum A."/>
            <person name="Copeland A."/>
            <person name="Hainaut M."/>
            <person name="Haridas S."/>
            <person name="Labutti K."/>
            <person name="Lindquist E."/>
            <person name="Lipzen A."/>
            <person name="Khouja H.-R."/>
            <person name="Murat C."/>
            <person name="Ohm R."/>
            <person name="Olson A."/>
            <person name="Spatafora J."/>
            <person name="Veneault-Fourrey C."/>
            <person name="Henrissat B."/>
            <person name="Grigoriev I."/>
            <person name="Martin F."/>
            <person name="Perotto S."/>
        </authorList>
    </citation>
    <scope>NUCLEOTIDE SEQUENCE [LARGE SCALE GENOMIC DNA]</scope>
    <source>
        <strain evidence="1 2">UAMH 7357</strain>
    </source>
</reference>
<sequence>MAEYTSVIPILRETLKKPTHCRGFVSLERLQAVFQRIMKDIEEKRPSCTDHGKIFPAERNALNWALYGTTFENCCDLQNDSERQFTRGTFQEEDSLSSISEPLLSQGSVNYRCDEQQSSENWDSLEDKEIISNGHT</sequence>
<proteinExistence type="predicted"/>
<dbReference type="EMBL" id="KZ613476">
    <property type="protein sequence ID" value="PMD22848.1"/>
    <property type="molecule type" value="Genomic_DNA"/>
</dbReference>
<gene>
    <name evidence="1" type="ORF">NA56DRAFT_657634</name>
</gene>
<organism evidence="1 2">
    <name type="scientific">Hyaloscypha hepaticicola</name>
    <dbReference type="NCBI Taxonomy" id="2082293"/>
    <lineage>
        <taxon>Eukaryota</taxon>
        <taxon>Fungi</taxon>
        <taxon>Dikarya</taxon>
        <taxon>Ascomycota</taxon>
        <taxon>Pezizomycotina</taxon>
        <taxon>Leotiomycetes</taxon>
        <taxon>Helotiales</taxon>
        <taxon>Hyaloscyphaceae</taxon>
        <taxon>Hyaloscypha</taxon>
    </lineage>
</organism>
<keyword evidence="2" id="KW-1185">Reference proteome</keyword>
<dbReference type="Proteomes" id="UP000235672">
    <property type="component" value="Unassembled WGS sequence"/>
</dbReference>
<evidence type="ECO:0000313" key="1">
    <source>
        <dbReference type="EMBL" id="PMD22848.1"/>
    </source>
</evidence>
<protein>
    <submittedName>
        <fullName evidence="1">Uncharacterized protein</fullName>
    </submittedName>
</protein>
<accession>A0A2J6Q9A3</accession>